<feature type="transmembrane region" description="Helical" evidence="5">
    <location>
        <begin position="184"/>
        <end position="200"/>
    </location>
</feature>
<feature type="domain" description="O-antigen ligase-related" evidence="6">
    <location>
        <begin position="189"/>
        <end position="355"/>
    </location>
</feature>
<organism evidence="7 8">
    <name type="scientific">Brumimicrobium glaciale</name>
    <dbReference type="NCBI Taxonomy" id="200475"/>
    <lineage>
        <taxon>Bacteria</taxon>
        <taxon>Pseudomonadati</taxon>
        <taxon>Bacteroidota</taxon>
        <taxon>Flavobacteriia</taxon>
        <taxon>Flavobacteriales</taxon>
        <taxon>Crocinitomicaceae</taxon>
        <taxon>Brumimicrobium</taxon>
    </lineage>
</organism>
<dbReference type="OrthoDB" id="1093278at2"/>
<evidence type="ECO:0000313" key="8">
    <source>
        <dbReference type="Proteomes" id="UP000293952"/>
    </source>
</evidence>
<keyword evidence="2 5" id="KW-0812">Transmembrane</keyword>
<reference evidence="7 8" key="1">
    <citation type="submission" date="2019-02" db="EMBL/GenBank/DDBJ databases">
        <title>Genome sequence of the sea-ice species Brumimicrobium glaciale.</title>
        <authorList>
            <person name="Bowman J.P."/>
        </authorList>
    </citation>
    <scope>NUCLEOTIDE SEQUENCE [LARGE SCALE GENOMIC DNA]</scope>
    <source>
        <strain evidence="7 8">IC156</strain>
    </source>
</reference>
<feature type="transmembrane region" description="Helical" evidence="5">
    <location>
        <begin position="154"/>
        <end position="172"/>
    </location>
</feature>
<feature type="transmembrane region" description="Helical" evidence="5">
    <location>
        <begin position="340"/>
        <end position="360"/>
    </location>
</feature>
<feature type="transmembrane region" description="Helical" evidence="5">
    <location>
        <begin position="206"/>
        <end position="223"/>
    </location>
</feature>
<accession>A0A4Q4KKX7</accession>
<sequence>MSKSRLVTLLLIALLAIHLSNAMYFTGIFTLIIFVVVLFLGNLASRLKVLLSNKLFWILIIPFLVYTVSIIYSEDLHFAWKKLEIGLSILIFPIMIGLTNIERKDIILFLKCMILLVAFLPVIGFVNQYSSYLVFNDTGAFYNDNLVSILGKQAVYYGFFINVALLTLFALLKKGEIKSNTARIIGSVSFILLICTQYLLASRIAIALTALMIVTFAIAYMAKHLRRSQLILFSTGFVLMGVVLLFSFPKVLKRFQSIKHIEYKFDNPNPINHFNGEIKKENWNGLNTRLAIWECTLDAIKIKPLFGYGIGDGQKELQEIYKEKNFILAKSNYYNTHNQYLHFTLIGGVLGLLAYTLHLLYFVRYSIQKKHWLLFGFLLIYMTTSLTENILGRNQGVVFISLLLSILVYFSGKIKNNTFSL</sequence>
<evidence type="ECO:0000256" key="2">
    <source>
        <dbReference type="ARBA" id="ARBA00022692"/>
    </source>
</evidence>
<dbReference type="Pfam" id="PF04932">
    <property type="entry name" value="Wzy_C"/>
    <property type="match status" value="1"/>
</dbReference>
<comment type="subcellular location">
    <subcellularLocation>
        <location evidence="1">Membrane</location>
        <topology evidence="1">Multi-pass membrane protein</topology>
    </subcellularLocation>
</comment>
<dbReference type="PANTHER" id="PTHR37422:SF13">
    <property type="entry name" value="LIPOPOLYSACCHARIDE BIOSYNTHESIS PROTEIN PA4999-RELATED"/>
    <property type="match status" value="1"/>
</dbReference>
<dbReference type="EMBL" id="SETE01000003">
    <property type="protein sequence ID" value="RYM34011.1"/>
    <property type="molecule type" value="Genomic_DNA"/>
</dbReference>
<protein>
    <recommendedName>
        <fullName evidence="6">O-antigen ligase-related domain-containing protein</fullName>
    </recommendedName>
</protein>
<comment type="caution">
    <text evidence="7">The sequence shown here is derived from an EMBL/GenBank/DDBJ whole genome shotgun (WGS) entry which is preliminary data.</text>
</comment>
<dbReference type="Proteomes" id="UP000293952">
    <property type="component" value="Unassembled WGS sequence"/>
</dbReference>
<feature type="transmembrane region" description="Helical" evidence="5">
    <location>
        <begin position="108"/>
        <end position="126"/>
    </location>
</feature>
<keyword evidence="8" id="KW-1185">Reference proteome</keyword>
<proteinExistence type="predicted"/>
<feature type="transmembrane region" description="Helical" evidence="5">
    <location>
        <begin position="372"/>
        <end position="390"/>
    </location>
</feature>
<evidence type="ECO:0000256" key="5">
    <source>
        <dbReference type="SAM" id="Phobius"/>
    </source>
</evidence>
<name>A0A4Q4KKX7_9FLAO</name>
<evidence type="ECO:0000313" key="7">
    <source>
        <dbReference type="EMBL" id="RYM34011.1"/>
    </source>
</evidence>
<feature type="transmembrane region" description="Helical" evidence="5">
    <location>
        <begin position="396"/>
        <end position="412"/>
    </location>
</feature>
<feature type="transmembrane region" description="Helical" evidence="5">
    <location>
        <begin position="56"/>
        <end position="73"/>
    </location>
</feature>
<dbReference type="GO" id="GO:0016020">
    <property type="term" value="C:membrane"/>
    <property type="evidence" value="ECO:0007669"/>
    <property type="project" value="UniProtKB-SubCell"/>
</dbReference>
<feature type="transmembrane region" description="Helical" evidence="5">
    <location>
        <begin position="32"/>
        <end position="49"/>
    </location>
</feature>
<evidence type="ECO:0000259" key="6">
    <source>
        <dbReference type="Pfam" id="PF04932"/>
    </source>
</evidence>
<dbReference type="PANTHER" id="PTHR37422">
    <property type="entry name" value="TEICHURONIC ACID BIOSYNTHESIS PROTEIN TUAE"/>
    <property type="match status" value="1"/>
</dbReference>
<evidence type="ECO:0000256" key="3">
    <source>
        <dbReference type="ARBA" id="ARBA00022989"/>
    </source>
</evidence>
<keyword evidence="3 5" id="KW-1133">Transmembrane helix</keyword>
<dbReference type="RefSeq" id="WP_130093452.1">
    <property type="nucleotide sequence ID" value="NZ_SETE01000003.1"/>
</dbReference>
<gene>
    <name evidence="7" type="ORF">ERX46_08580</name>
</gene>
<dbReference type="InterPro" id="IPR007016">
    <property type="entry name" value="O-antigen_ligase-rel_domated"/>
</dbReference>
<keyword evidence="4 5" id="KW-0472">Membrane</keyword>
<feature type="transmembrane region" description="Helical" evidence="5">
    <location>
        <begin position="230"/>
        <end position="248"/>
    </location>
</feature>
<feature type="transmembrane region" description="Helical" evidence="5">
    <location>
        <begin position="85"/>
        <end position="101"/>
    </location>
</feature>
<evidence type="ECO:0000256" key="4">
    <source>
        <dbReference type="ARBA" id="ARBA00023136"/>
    </source>
</evidence>
<dbReference type="AlphaFoldDB" id="A0A4Q4KKX7"/>
<dbReference type="InterPro" id="IPR051533">
    <property type="entry name" value="WaaL-like"/>
</dbReference>
<evidence type="ECO:0000256" key="1">
    <source>
        <dbReference type="ARBA" id="ARBA00004141"/>
    </source>
</evidence>